<comment type="cofactor">
    <cofactor evidence="1">
        <name>Zn(2+)</name>
        <dbReference type="ChEBI" id="CHEBI:29105"/>
    </cofactor>
    <text evidence="1">Bind 1 Zn(2+) per subunit.</text>
</comment>
<dbReference type="Pfam" id="PF13397">
    <property type="entry name" value="RbpA"/>
    <property type="match status" value="1"/>
</dbReference>
<reference evidence="4" key="1">
    <citation type="submission" date="2016-10" db="EMBL/GenBank/DDBJ databases">
        <authorList>
            <person name="Varghese N."/>
            <person name="Submissions S."/>
        </authorList>
    </citation>
    <scope>NUCLEOTIDE SEQUENCE [LARGE SCALE GENOMIC DNA]</scope>
    <source>
        <strain evidence="4">DSM 45459</strain>
    </source>
</reference>
<comment type="similarity">
    <text evidence="1">Belongs to the RNA polymerase-binding protein RbpA family.</text>
</comment>
<evidence type="ECO:0000313" key="4">
    <source>
        <dbReference type="Proteomes" id="UP000199301"/>
    </source>
</evidence>
<feature type="region of interest" description="Disordered" evidence="2">
    <location>
        <begin position="67"/>
        <end position="88"/>
    </location>
</feature>
<feature type="binding site" evidence="1">
    <location>
        <position position="63"/>
    </location>
    <ligand>
        <name>Zn(2+)</name>
        <dbReference type="ChEBI" id="CHEBI:29105"/>
    </ligand>
</feature>
<dbReference type="InterPro" id="IPR038638">
    <property type="entry name" value="RbpA_sf"/>
</dbReference>
<comment type="subunit">
    <text evidence="1">Forms a complex with the RNAP catalytic core and with free principal sigma factors.</text>
</comment>
<comment type="function">
    <text evidence="1">Binds to RNA polymerase (RNAP), stimulating transcription from principal, but not alternative sigma factor promoters.</text>
</comment>
<dbReference type="STRING" id="995062.SAMN04489718_0288"/>
<keyword evidence="1" id="KW-0479">Metal-binding</keyword>
<feature type="binding site" evidence="1">
    <location>
        <position position="66"/>
    </location>
    <ligand>
        <name>Zn(2+)</name>
        <dbReference type="ChEBI" id="CHEBI:29105"/>
    </ligand>
</feature>
<dbReference type="GO" id="GO:0008270">
    <property type="term" value="F:zinc ion binding"/>
    <property type="evidence" value="ECO:0007669"/>
    <property type="project" value="UniProtKB-UniRule"/>
</dbReference>
<feature type="binding site" evidence="1">
    <location>
        <position position="45"/>
    </location>
    <ligand>
        <name>Zn(2+)</name>
        <dbReference type="ChEBI" id="CHEBI:29105"/>
    </ligand>
</feature>
<proteinExistence type="inferred from homology"/>
<dbReference type="InterPro" id="IPR025182">
    <property type="entry name" value="RNApol-bd_RbpA"/>
</dbReference>
<keyword evidence="4" id="KW-1185">Reference proteome</keyword>
<dbReference type="HAMAP" id="MF_01483">
    <property type="entry name" value="RbpA"/>
    <property type="match status" value="1"/>
</dbReference>
<feature type="binding site" evidence="1">
    <location>
        <position position="41"/>
    </location>
    <ligand>
        <name>Zn(2+)</name>
        <dbReference type="ChEBI" id="CHEBI:29105"/>
    </ligand>
</feature>
<dbReference type="AlphaFoldDB" id="A0A1H0Y8D4"/>
<gene>
    <name evidence="1" type="primary">rbpA</name>
    <name evidence="3" type="ORF">SAMN04489718_0288</name>
</gene>
<sequence>MGEILMTGGNAIRGMRLGSGTISGDVERGESAPRQRVEYWCDNGHRVEPSFAVDARVPEVWECTRCGLPAGRDRENPPSPKRNEPYKSHLAYVKERRSDADGMELLDEALSRLRERRGRSEG</sequence>
<dbReference type="GO" id="GO:0001000">
    <property type="term" value="F:bacterial-type RNA polymerase core enzyme binding"/>
    <property type="evidence" value="ECO:0007669"/>
    <property type="project" value="UniProtKB-UniRule"/>
</dbReference>
<dbReference type="EMBL" id="FNKO01000001">
    <property type="protein sequence ID" value="SDQ11372.1"/>
    <property type="molecule type" value="Genomic_DNA"/>
</dbReference>
<dbReference type="GO" id="GO:0045893">
    <property type="term" value="P:positive regulation of DNA-templated transcription"/>
    <property type="evidence" value="ECO:0007669"/>
    <property type="project" value="UniProtKB-UniRule"/>
</dbReference>
<keyword evidence="1" id="KW-0804">Transcription</keyword>
<evidence type="ECO:0000256" key="2">
    <source>
        <dbReference type="SAM" id="MobiDB-lite"/>
    </source>
</evidence>
<evidence type="ECO:0000313" key="3">
    <source>
        <dbReference type="EMBL" id="SDQ11372.1"/>
    </source>
</evidence>
<accession>A0A1H0Y8D4</accession>
<evidence type="ECO:0000256" key="1">
    <source>
        <dbReference type="HAMAP-Rule" id="MF_01483"/>
    </source>
</evidence>
<protein>
    <recommendedName>
        <fullName evidence="1">RNA polymerase-binding protein RbpA</fullName>
    </recommendedName>
</protein>
<feature type="compositionally biased region" description="Basic and acidic residues" evidence="2">
    <location>
        <begin position="71"/>
        <end position="88"/>
    </location>
</feature>
<organism evidence="3 4">
    <name type="scientific">Actinopolyspora saharensis</name>
    <dbReference type="NCBI Taxonomy" id="995062"/>
    <lineage>
        <taxon>Bacteria</taxon>
        <taxon>Bacillati</taxon>
        <taxon>Actinomycetota</taxon>
        <taxon>Actinomycetes</taxon>
        <taxon>Actinopolysporales</taxon>
        <taxon>Actinopolysporaceae</taxon>
        <taxon>Actinopolyspora</taxon>
    </lineage>
</organism>
<dbReference type="Gene3D" id="2.20.28.270">
    <property type="entry name" value="RNA polymerase-binding protein A"/>
    <property type="match status" value="1"/>
</dbReference>
<name>A0A1H0Y8D4_9ACTN</name>
<keyword evidence="1" id="KW-0862">Zinc</keyword>
<keyword evidence="1" id="KW-0805">Transcription regulation</keyword>
<dbReference type="Proteomes" id="UP000199301">
    <property type="component" value="Unassembled WGS sequence"/>
</dbReference>